<evidence type="ECO:0000259" key="3">
    <source>
        <dbReference type="Pfam" id="PF23542"/>
    </source>
</evidence>
<keyword evidence="1" id="KW-1133">Transmembrane helix</keyword>
<dbReference type="GeneID" id="24816879"/>
<organism evidence="4 6">
    <name type="scientific">Candidatus Nitrosopelagicus brevis</name>
    <dbReference type="NCBI Taxonomy" id="1410606"/>
    <lineage>
        <taxon>Archaea</taxon>
        <taxon>Nitrososphaerota</taxon>
    </lineage>
</organism>
<dbReference type="Pfam" id="PF23542">
    <property type="entry name" value="DUF1512_C"/>
    <property type="match status" value="1"/>
</dbReference>
<reference evidence="4 6" key="1">
    <citation type="journal article" date="2015" name="Proc. Natl. Acad. Sci. U.S.A.">
        <title>Genomic and proteomic characterization of "Candidatus Nitrosopelagicus brevis": An ammonia-oxidizing archaeon from the open ocean.</title>
        <authorList>
            <person name="Santoro A.E."/>
            <person name="Dupont C.L."/>
            <person name="Richter R.A."/>
            <person name="Craig M.T."/>
            <person name="Carini P."/>
            <person name="McIlvin M.R."/>
            <person name="Yang Y."/>
            <person name="Orsi W.D."/>
            <person name="Moran D.M."/>
            <person name="Saito M.A."/>
        </authorList>
    </citation>
    <scope>NUCLEOTIDE SEQUENCE [LARGE SCALE GENOMIC DNA]</scope>
    <source>
        <strain evidence="4">CN25</strain>
        <strain evidence="6">V2</strain>
    </source>
</reference>
<dbReference type="Pfam" id="PF07431">
    <property type="entry name" value="DUF1512"/>
    <property type="match status" value="1"/>
</dbReference>
<evidence type="ECO:0000256" key="1">
    <source>
        <dbReference type="SAM" id="Phobius"/>
    </source>
</evidence>
<feature type="domain" description="DUF1512" evidence="3">
    <location>
        <begin position="202"/>
        <end position="372"/>
    </location>
</feature>
<dbReference type="KEGG" id="nbv:T478_0995"/>
<gene>
    <name evidence="5" type="ORF">A7X95_02820</name>
    <name evidence="4" type="ORF">T478_0995</name>
</gene>
<dbReference type="EMBL" id="LXWN01000001">
    <property type="protein sequence ID" value="PTL88213.1"/>
    <property type="molecule type" value="Genomic_DNA"/>
</dbReference>
<evidence type="ECO:0000313" key="4">
    <source>
        <dbReference type="EMBL" id="AJA93203.1"/>
    </source>
</evidence>
<keyword evidence="7" id="KW-1185">Reference proteome</keyword>
<dbReference type="STRING" id="1410606.T478_0995"/>
<evidence type="ECO:0000313" key="5">
    <source>
        <dbReference type="EMBL" id="PTL88213.1"/>
    </source>
</evidence>
<protein>
    <submittedName>
        <fullName evidence="4">PF07431 family protein</fullName>
    </submittedName>
</protein>
<dbReference type="EMBL" id="CP007026">
    <property type="protein sequence ID" value="AJA93203.1"/>
    <property type="molecule type" value="Genomic_DNA"/>
</dbReference>
<evidence type="ECO:0000313" key="6">
    <source>
        <dbReference type="Proteomes" id="UP000030944"/>
    </source>
</evidence>
<reference evidence="5" key="2">
    <citation type="submission" date="2016-05" db="EMBL/GenBank/DDBJ databases">
        <authorList>
            <person name="Lavstsen T."/>
            <person name="Jespersen J.S."/>
        </authorList>
    </citation>
    <scope>NUCLEOTIDE SEQUENCE [LARGE SCALE GENOMIC DNA]</scope>
    <source>
        <strain evidence="5">U25</strain>
    </source>
</reference>
<feature type="domain" description="DUF1512" evidence="2">
    <location>
        <begin position="22"/>
        <end position="197"/>
    </location>
</feature>
<dbReference type="InterPro" id="IPR056461">
    <property type="entry name" value="DUF1512_C"/>
</dbReference>
<feature type="transmembrane region" description="Helical" evidence="1">
    <location>
        <begin position="21"/>
        <end position="38"/>
    </location>
</feature>
<dbReference type="RefSeq" id="WP_048105564.1">
    <property type="nucleotide sequence ID" value="NZ_CP007026.1"/>
</dbReference>
<dbReference type="Proteomes" id="UP000030944">
    <property type="component" value="Chromosome"/>
</dbReference>
<dbReference type="InterPro" id="IPR056460">
    <property type="entry name" value="DUF1512_N"/>
</dbReference>
<dbReference type="Proteomes" id="UP000241022">
    <property type="component" value="Unassembled WGS sequence"/>
</dbReference>
<proteinExistence type="predicted"/>
<name>A0A0A7V2X8_9ARCH</name>
<dbReference type="AlphaFoldDB" id="A0A0A7V2X8"/>
<evidence type="ECO:0000313" key="7">
    <source>
        <dbReference type="Proteomes" id="UP000241022"/>
    </source>
</evidence>
<dbReference type="HOGENOM" id="CLU_062565_0_0_2"/>
<keyword evidence="1" id="KW-0812">Transmembrane</keyword>
<reference evidence="5 7" key="3">
    <citation type="submission" date="2018-04" db="EMBL/GenBank/DDBJ databases">
        <title>Transcriptomics of ammonia oxidizing archaea.</title>
        <authorList>
            <person name="Carini P."/>
        </authorList>
    </citation>
    <scope>NUCLEOTIDE SEQUENCE [LARGE SCALE GENOMIC DNA]</scope>
    <source>
        <strain evidence="5 7">U25</strain>
    </source>
</reference>
<evidence type="ECO:0000259" key="2">
    <source>
        <dbReference type="Pfam" id="PF07431"/>
    </source>
</evidence>
<accession>A0A0A7V2X8</accession>
<sequence length="374" mass="41780">MEILGYNFDEFLAWVGEDTDTLMMLIWILPVIIFVFYGQRIQLMISSNEIKKDIGKLDEYTTSTKKDFLNYVKNNLTSKSDPSKKLDSFFDYFTIMPVDMDPNGIITKINHLIRSREDFIRLQINGMFSNLSSVELSKLQNLLEIVTTLQLFHKHTRHLYLTAKKQKNFPLILPLQMMIPFIMEEALALKDAMPAIKNGQPIGDGIGPMIVGQMMLGTTKESAAFETVWSKTTFEDRELFLMKAEGPNATVGRPGDGLEKIISIKKPDLVIMIDASLKLEGEDSASIAKGFGAAIGGIGTERFKIEEIATRNNIPILALVVKQSIHEAITLMTEDIANSAKTVKDELHQMIRENTTSGQSILVIGVGNTIGVSQ</sequence>
<keyword evidence="1" id="KW-0472">Membrane</keyword>